<dbReference type="InterPro" id="IPR013783">
    <property type="entry name" value="Ig-like_fold"/>
</dbReference>
<dbReference type="Proteomes" id="UP000673447">
    <property type="component" value="Unassembled WGS sequence"/>
</dbReference>
<dbReference type="Gene3D" id="2.60.40.10">
    <property type="entry name" value="Immunoglobulins"/>
    <property type="match status" value="2"/>
</dbReference>
<sequence length="554" mass="59305">MAGGRSADKWMHREWARSAIATLLFAFASAVAAGDWTYRVRPGDTLWDFSAAYLKSGYRWQQLQAYNRVADPYRLPPGSTLQVPITWLRAEPARARVVAVHGSATTQAPGRPPAPAVAGMRLPAGTLIETDPEASLTLQFADGSRLLLRAASRLRLDRLSSFGGGAMADTQLRLQRGRITNTVHKLPSSGAAKFQVVTPSATTAVRGTVFRVDADDRGTHAEVLEGSVAVSSGQRRALVSRGYGTAVSAGAGSAIRAVKLLPAPNLSALPKQQRTARPELAWPAVDGAREYRVQVSAMPDFASLLVDQAYHEAKAVLPALGNGDYAVRVRAIDASGLEGRDAVARISVQGTPEPPYAIAPVAGSTTGNPQPTFRWSGVPDAGDYIVEVATDDGFSNLIATASELRGTEFRPDTPLAPGRYYWRVASRDRSGRVGPYGDAIPFAYQPLPEVNDIGDTRGDHGAVTFRWQEGDASQRYRFQLSRTADFAAPKIDQVVEEPQISVPRLGGGTWYVRAQTLDADGHAGPFPAAQTVKMPCRVCRIVGGSGLVLILLSL</sequence>
<dbReference type="InterPro" id="IPR018392">
    <property type="entry name" value="LysM"/>
</dbReference>
<comment type="caution">
    <text evidence="2">The sequence shown here is derived from an EMBL/GenBank/DDBJ whole genome shotgun (WGS) entry which is preliminary data.</text>
</comment>
<dbReference type="Gene3D" id="3.10.350.10">
    <property type="entry name" value="LysM domain"/>
    <property type="match status" value="1"/>
</dbReference>
<keyword evidence="3" id="KW-1185">Reference proteome</keyword>
<dbReference type="EMBL" id="JAGKTC010000002">
    <property type="protein sequence ID" value="MBP3984877.1"/>
    <property type="molecule type" value="Genomic_DNA"/>
</dbReference>
<evidence type="ECO:0000313" key="2">
    <source>
        <dbReference type="EMBL" id="MBP3984877.1"/>
    </source>
</evidence>
<gene>
    <name evidence="2" type="ORF">J5837_10680</name>
</gene>
<proteinExistence type="predicted"/>
<dbReference type="Pfam" id="PF01476">
    <property type="entry name" value="LysM"/>
    <property type="match status" value="1"/>
</dbReference>
<dbReference type="PANTHER" id="PTHR38731:SF1">
    <property type="entry name" value="FECR PROTEIN DOMAIN-CONTAINING PROTEIN"/>
    <property type="match status" value="1"/>
</dbReference>
<protein>
    <submittedName>
        <fullName evidence="2">FecR domain-containing protein</fullName>
    </submittedName>
</protein>
<dbReference type="SMART" id="SM00257">
    <property type="entry name" value="LysM"/>
    <property type="match status" value="1"/>
</dbReference>
<dbReference type="InterPro" id="IPR036779">
    <property type="entry name" value="LysM_dom_sf"/>
</dbReference>
<name>A0A940X461_9GAMM</name>
<dbReference type="Pfam" id="PF04773">
    <property type="entry name" value="FecR"/>
    <property type="match status" value="1"/>
</dbReference>
<reference evidence="2" key="2">
    <citation type="submission" date="2021-03" db="EMBL/GenBank/DDBJ databases">
        <authorList>
            <person name="Cao W."/>
        </authorList>
    </citation>
    <scope>NUCLEOTIDE SEQUENCE</scope>
    <source>
        <strain evidence="2">110414</strain>
    </source>
</reference>
<dbReference type="SUPFAM" id="SSF54106">
    <property type="entry name" value="LysM domain"/>
    <property type="match status" value="1"/>
</dbReference>
<dbReference type="AlphaFoldDB" id="A0A940X461"/>
<organism evidence="2 3">
    <name type="scientific">Pseudoxanthomonas helianthi</name>
    <dbReference type="NCBI Taxonomy" id="1453541"/>
    <lineage>
        <taxon>Bacteria</taxon>
        <taxon>Pseudomonadati</taxon>
        <taxon>Pseudomonadota</taxon>
        <taxon>Gammaproteobacteria</taxon>
        <taxon>Lysobacterales</taxon>
        <taxon>Lysobacteraceae</taxon>
        <taxon>Pseudoxanthomonas</taxon>
    </lineage>
</organism>
<evidence type="ECO:0000313" key="3">
    <source>
        <dbReference type="Proteomes" id="UP000673447"/>
    </source>
</evidence>
<evidence type="ECO:0000259" key="1">
    <source>
        <dbReference type="PROSITE" id="PS51782"/>
    </source>
</evidence>
<dbReference type="Gene3D" id="2.60.120.1440">
    <property type="match status" value="1"/>
</dbReference>
<dbReference type="CDD" id="cd00118">
    <property type="entry name" value="LysM"/>
    <property type="match status" value="1"/>
</dbReference>
<feature type="domain" description="LysM" evidence="1">
    <location>
        <begin position="36"/>
        <end position="83"/>
    </location>
</feature>
<dbReference type="PANTHER" id="PTHR38731">
    <property type="entry name" value="LIPL45-RELATED LIPOPROTEIN-RELATED"/>
    <property type="match status" value="1"/>
</dbReference>
<dbReference type="PROSITE" id="PS51782">
    <property type="entry name" value="LYSM"/>
    <property type="match status" value="1"/>
</dbReference>
<dbReference type="RefSeq" id="WP_210536724.1">
    <property type="nucleotide sequence ID" value="NZ_JAGKTC010000002.1"/>
</dbReference>
<dbReference type="InterPro" id="IPR016930">
    <property type="entry name" value="UCP029644"/>
</dbReference>
<dbReference type="PIRSF" id="PIRSF029644">
    <property type="entry name" value="UCP029644"/>
    <property type="match status" value="1"/>
</dbReference>
<dbReference type="InterPro" id="IPR006860">
    <property type="entry name" value="FecR"/>
</dbReference>
<reference evidence="2" key="1">
    <citation type="journal article" date="2016" name="Int. J. Syst. Evol. Microbiol.">
        <title>Pseudoxanthomonas helianthi sp. nov., isolated from roots of Jerusalem artichoke (Helianthus tuberosus).</title>
        <authorList>
            <person name="Kittiwongwattana C."/>
            <person name="Thawai C."/>
        </authorList>
    </citation>
    <scope>NUCLEOTIDE SEQUENCE</scope>
    <source>
        <strain evidence="2">110414</strain>
    </source>
</reference>
<accession>A0A940X461</accession>